<organism evidence="1 2">
    <name type="scientific">uncultured phage cr118_1</name>
    <dbReference type="NCBI Taxonomy" id="2772063"/>
    <lineage>
        <taxon>Viruses</taxon>
        <taxon>Duplodnaviria</taxon>
        <taxon>Heunggongvirae</taxon>
        <taxon>Uroviricota</taxon>
        <taxon>Caudoviricetes</taxon>
        <taxon>Crassvirales</taxon>
        <taxon>Suoliviridae</taxon>
        <taxon>Uncouvirinae</taxon>
        <taxon>Besingivirus</taxon>
        <taxon>Besingivirus coli</taxon>
    </lineage>
</organism>
<protein>
    <submittedName>
        <fullName evidence="1">Uncharacterized protein</fullName>
    </submittedName>
</protein>
<dbReference type="Proteomes" id="UP000594051">
    <property type="component" value="Segment"/>
</dbReference>
<keyword evidence="2" id="KW-1185">Reference proteome</keyword>
<sequence>MVKKRILLIERKLFESDTRFSNRINEVINNAETRTPPLEISAASPLVNTRGKLKGITLYLQSDIEEKKEEKKVGFQ</sequence>
<dbReference type="GeneID" id="65128866"/>
<name>A0A7M1RVE5_9CAUD</name>
<dbReference type="EMBL" id="MT774379">
    <property type="protein sequence ID" value="QOR58395.1"/>
    <property type="molecule type" value="Genomic_DNA"/>
</dbReference>
<dbReference type="RefSeq" id="YP_010110553.1">
    <property type="nucleotide sequence ID" value="NC_055872.1"/>
</dbReference>
<accession>A0A7M1RVE5</accession>
<evidence type="ECO:0000313" key="2">
    <source>
        <dbReference type="Proteomes" id="UP000594051"/>
    </source>
</evidence>
<reference evidence="1 2" key="1">
    <citation type="submission" date="2020-07" db="EMBL/GenBank/DDBJ databases">
        <title>Taxonomic proposal: Crassvirales, a new order of highly abundant and diverse bacterial viruses.</title>
        <authorList>
            <person name="Shkoporov A.N."/>
            <person name="Stockdale S.R."/>
            <person name="Guerin E."/>
            <person name="Ross R.P."/>
            <person name="Hill C."/>
        </authorList>
    </citation>
    <scope>NUCLEOTIDE SEQUENCE [LARGE SCALE GENOMIC DNA]</scope>
</reference>
<evidence type="ECO:0000313" key="1">
    <source>
        <dbReference type="EMBL" id="QOR58395.1"/>
    </source>
</evidence>
<proteinExistence type="predicted"/>
<dbReference type="KEGG" id="vg:65128866"/>